<dbReference type="Gene3D" id="1.10.3470.10">
    <property type="entry name" value="ABC transporter involved in vitamin B12 uptake, BtuC"/>
    <property type="match status" value="1"/>
</dbReference>
<comment type="similarity">
    <text evidence="2">Belongs to the binding-protein-dependent transport system permease family. FecCD subfamily.</text>
</comment>
<keyword evidence="7 8" id="KW-0472">Membrane</keyword>
<feature type="transmembrane region" description="Helical" evidence="8">
    <location>
        <begin position="100"/>
        <end position="121"/>
    </location>
</feature>
<evidence type="ECO:0000313" key="10">
    <source>
        <dbReference type="Proteomes" id="UP000325787"/>
    </source>
</evidence>
<evidence type="ECO:0000256" key="8">
    <source>
        <dbReference type="SAM" id="Phobius"/>
    </source>
</evidence>
<comment type="subcellular location">
    <subcellularLocation>
        <location evidence="1">Cell membrane</location>
        <topology evidence="1">Multi-pass membrane protein</topology>
    </subcellularLocation>
</comment>
<keyword evidence="4" id="KW-1003">Cell membrane</keyword>
<dbReference type="InterPro" id="IPR037294">
    <property type="entry name" value="ABC_BtuC-like"/>
</dbReference>
<evidence type="ECO:0000256" key="4">
    <source>
        <dbReference type="ARBA" id="ARBA00022475"/>
    </source>
</evidence>
<evidence type="ECO:0000256" key="5">
    <source>
        <dbReference type="ARBA" id="ARBA00022692"/>
    </source>
</evidence>
<dbReference type="SUPFAM" id="SSF81345">
    <property type="entry name" value="ABC transporter involved in vitamin B12 uptake, BtuC"/>
    <property type="match status" value="1"/>
</dbReference>
<reference evidence="10" key="1">
    <citation type="journal article" date="2021" name="Curr. Microbiol.">
        <title>Complete genome of nocamycin-producing strain Saccharothrix syringae NRRL B-16468 reveals the biosynthetic potential for secondary metabolites.</title>
        <authorList>
            <person name="Mo X."/>
            <person name="Yang S."/>
        </authorList>
    </citation>
    <scope>NUCLEOTIDE SEQUENCE [LARGE SCALE GENOMIC DNA]</scope>
    <source>
        <strain evidence="10">ATCC 51364 / DSM 43886 / JCM 6844 / KCTC 9398 / NBRC 14523 / NRRL B-16468 / INA 2240</strain>
    </source>
</reference>
<dbReference type="Pfam" id="PF01032">
    <property type="entry name" value="FecCD"/>
    <property type="match status" value="1"/>
</dbReference>
<feature type="transmembrane region" description="Helical" evidence="8">
    <location>
        <begin position="157"/>
        <end position="178"/>
    </location>
</feature>
<dbReference type="EMBL" id="CP034550">
    <property type="protein sequence ID" value="QFZ16352.1"/>
    <property type="molecule type" value="Genomic_DNA"/>
</dbReference>
<keyword evidence="5 8" id="KW-0812">Transmembrane</keyword>
<dbReference type="PANTHER" id="PTHR30472">
    <property type="entry name" value="FERRIC ENTEROBACTIN TRANSPORT SYSTEM PERMEASE PROTEIN"/>
    <property type="match status" value="1"/>
</dbReference>
<evidence type="ECO:0000256" key="7">
    <source>
        <dbReference type="ARBA" id="ARBA00023136"/>
    </source>
</evidence>
<dbReference type="InterPro" id="IPR000522">
    <property type="entry name" value="ABC_transptr_permease_BtuC"/>
</dbReference>
<organism evidence="9 10">
    <name type="scientific">Saccharothrix syringae</name>
    <name type="common">Nocardiopsis syringae</name>
    <dbReference type="NCBI Taxonomy" id="103733"/>
    <lineage>
        <taxon>Bacteria</taxon>
        <taxon>Bacillati</taxon>
        <taxon>Actinomycetota</taxon>
        <taxon>Actinomycetes</taxon>
        <taxon>Pseudonocardiales</taxon>
        <taxon>Pseudonocardiaceae</taxon>
        <taxon>Saccharothrix</taxon>
    </lineage>
</organism>
<keyword evidence="10" id="KW-1185">Reference proteome</keyword>
<dbReference type="GO" id="GO:0033214">
    <property type="term" value="P:siderophore-iron import into cell"/>
    <property type="evidence" value="ECO:0007669"/>
    <property type="project" value="TreeGrafter"/>
</dbReference>
<protein>
    <submittedName>
        <fullName evidence="9">Iron ABC transporter permease</fullName>
    </submittedName>
</protein>
<feature type="transmembrane region" description="Helical" evidence="8">
    <location>
        <begin position="241"/>
        <end position="266"/>
    </location>
</feature>
<feature type="transmembrane region" description="Helical" evidence="8">
    <location>
        <begin position="205"/>
        <end position="229"/>
    </location>
</feature>
<evidence type="ECO:0000256" key="1">
    <source>
        <dbReference type="ARBA" id="ARBA00004651"/>
    </source>
</evidence>
<name>A0A5Q0GSK7_SACSY</name>
<dbReference type="KEGG" id="ssyi:EKG83_01745"/>
<dbReference type="GO" id="GO:0005886">
    <property type="term" value="C:plasma membrane"/>
    <property type="evidence" value="ECO:0007669"/>
    <property type="project" value="UniProtKB-SubCell"/>
</dbReference>
<feature type="transmembrane region" description="Helical" evidence="8">
    <location>
        <begin position="71"/>
        <end position="88"/>
    </location>
</feature>
<gene>
    <name evidence="9" type="ORF">EKG83_01745</name>
</gene>
<dbReference type="Proteomes" id="UP000325787">
    <property type="component" value="Chromosome"/>
</dbReference>
<dbReference type="FunFam" id="1.10.3470.10:FF:000001">
    <property type="entry name" value="Vitamin B12 ABC transporter permease BtuC"/>
    <property type="match status" value="1"/>
</dbReference>
<dbReference type="OrthoDB" id="9782305at2"/>
<dbReference type="GO" id="GO:0022857">
    <property type="term" value="F:transmembrane transporter activity"/>
    <property type="evidence" value="ECO:0007669"/>
    <property type="project" value="InterPro"/>
</dbReference>
<keyword evidence="6 8" id="KW-1133">Transmembrane helix</keyword>
<dbReference type="PANTHER" id="PTHR30472:SF1">
    <property type="entry name" value="FE(3+) DICITRATE TRANSPORT SYSTEM PERMEASE PROTEIN FECC-RELATED"/>
    <property type="match status" value="1"/>
</dbReference>
<feature type="transmembrane region" description="Helical" evidence="8">
    <location>
        <begin position="286"/>
        <end position="305"/>
    </location>
</feature>
<sequence>MPHPVRTVRRSTLGLRAARLSLLLGLLLAVVLASIALGARDIPPDGVWKALTAPTGTEDDLVVRGLRVPRTLFGLVVGAALGVGGALMQGHTRNPLADPGILGVTQGASFAVVLSISALGVADVRGYVWFAFAGALAAGVVVFLLGSGPSGPTPVTLALAGAAVSALMNGLVSALVLLDRQGLDAFRFWQLGGIAGREPVVLWQLLPFLLLGLALAAFNATGLNALALGDDVARSLGHRVAATRVVGLVAITLLVGGSVAACGPIAFVGLVVPHLARALSGPDHRWLLPFAAVLGAAVLLAADVVGRVVARPGELPVGIVMALVGAPVFIALVRRRKPVRL</sequence>
<dbReference type="AlphaFoldDB" id="A0A5Q0GSK7"/>
<accession>A0A5Q0GSK7</accession>
<keyword evidence="3" id="KW-0813">Transport</keyword>
<dbReference type="CDD" id="cd06550">
    <property type="entry name" value="TM_ABC_iron-siderophores_like"/>
    <property type="match status" value="1"/>
</dbReference>
<evidence type="ECO:0000313" key="9">
    <source>
        <dbReference type="EMBL" id="QFZ16352.1"/>
    </source>
</evidence>
<feature type="transmembrane region" description="Helical" evidence="8">
    <location>
        <begin position="317"/>
        <end position="334"/>
    </location>
</feature>
<evidence type="ECO:0000256" key="2">
    <source>
        <dbReference type="ARBA" id="ARBA00007935"/>
    </source>
</evidence>
<proteinExistence type="inferred from homology"/>
<feature type="transmembrane region" description="Helical" evidence="8">
    <location>
        <begin position="127"/>
        <end position="145"/>
    </location>
</feature>
<evidence type="ECO:0000256" key="3">
    <source>
        <dbReference type="ARBA" id="ARBA00022448"/>
    </source>
</evidence>
<evidence type="ECO:0000256" key="6">
    <source>
        <dbReference type="ARBA" id="ARBA00022989"/>
    </source>
</evidence>